<evidence type="ECO:0000256" key="2">
    <source>
        <dbReference type="ARBA" id="ARBA00022737"/>
    </source>
</evidence>
<evidence type="ECO:0000256" key="1">
    <source>
        <dbReference type="ARBA" id="ARBA00022614"/>
    </source>
</evidence>
<dbReference type="Pfam" id="PF23598">
    <property type="entry name" value="LRR_14"/>
    <property type="match status" value="1"/>
</dbReference>
<organism evidence="4 5">
    <name type="scientific">Lacihabitans soyangensis</name>
    <dbReference type="NCBI Taxonomy" id="869394"/>
    <lineage>
        <taxon>Bacteria</taxon>
        <taxon>Pseudomonadati</taxon>
        <taxon>Bacteroidota</taxon>
        <taxon>Cytophagia</taxon>
        <taxon>Cytophagales</taxon>
        <taxon>Leadbetterellaceae</taxon>
        <taxon>Lacihabitans</taxon>
    </lineage>
</organism>
<keyword evidence="2" id="KW-0677">Repeat</keyword>
<dbReference type="InterPro" id="IPR032675">
    <property type="entry name" value="LRR_dom_sf"/>
</dbReference>
<feature type="domain" description="Disease resistance R13L4/SHOC-2-like LRR" evidence="3">
    <location>
        <begin position="65"/>
        <end position="166"/>
    </location>
</feature>
<name>A0AAE3H5W7_9BACT</name>
<dbReference type="SUPFAM" id="SSF52058">
    <property type="entry name" value="L domain-like"/>
    <property type="match status" value="1"/>
</dbReference>
<accession>A0AAE3H5W7</accession>
<dbReference type="Gene3D" id="3.80.10.10">
    <property type="entry name" value="Ribonuclease Inhibitor"/>
    <property type="match status" value="1"/>
</dbReference>
<dbReference type="InterPro" id="IPR055414">
    <property type="entry name" value="LRR_R13L4/SHOC2-like"/>
</dbReference>
<dbReference type="Proteomes" id="UP001204144">
    <property type="component" value="Unassembled WGS sequence"/>
</dbReference>
<dbReference type="GO" id="GO:0005737">
    <property type="term" value="C:cytoplasm"/>
    <property type="evidence" value="ECO:0007669"/>
    <property type="project" value="TreeGrafter"/>
</dbReference>
<proteinExistence type="predicted"/>
<dbReference type="InterPro" id="IPR003591">
    <property type="entry name" value="Leu-rich_rpt_typical-subtyp"/>
</dbReference>
<reference evidence="4 5" key="1">
    <citation type="submission" date="2018-11" db="EMBL/GenBank/DDBJ databases">
        <title>Novel bacteria species description.</title>
        <authorList>
            <person name="Han J.-H."/>
        </authorList>
    </citation>
    <scope>NUCLEOTIDE SEQUENCE [LARGE SCALE GENOMIC DNA]</scope>
    <source>
        <strain evidence="4 5">KCTC23259</strain>
    </source>
</reference>
<dbReference type="AlphaFoldDB" id="A0AAE3H5W7"/>
<dbReference type="PANTHER" id="PTHR48051">
    <property type="match status" value="1"/>
</dbReference>
<dbReference type="SMART" id="SM00369">
    <property type="entry name" value="LRR_TYP"/>
    <property type="match status" value="2"/>
</dbReference>
<comment type="caution">
    <text evidence="4">The sequence shown here is derived from an EMBL/GenBank/DDBJ whole genome shotgun (WGS) entry which is preliminary data.</text>
</comment>
<evidence type="ECO:0000313" key="4">
    <source>
        <dbReference type="EMBL" id="MCP9765467.1"/>
    </source>
</evidence>
<dbReference type="InterPro" id="IPR001611">
    <property type="entry name" value="Leu-rich_rpt"/>
</dbReference>
<sequence length="230" mass="26668">MDCRSVSQKSYVNLNIKNMKPSTQIKIVLAFVMVQLGFLNFINAQEKEYTELNQALVFPDKVTRLNLSGMSMESLPQEISLFKNLTYLNLRNNHLKIFPEELSKLQNLKVLDVGGNLFSYLPQSLSSFASLEELFIDNEQNLDFEKSIEAIANMPKLRILHLEDNREFSSNSSILKLKNVNSVFVNRSMLRYVPKEIYLMENLKFIDFQNTPIKKNHMVTYPVSYGVKIR</sequence>
<protein>
    <submittedName>
        <fullName evidence="4">Leucine-rich repeat domain-containing protein</fullName>
    </submittedName>
</protein>
<gene>
    <name evidence="4" type="ORF">EGI31_21235</name>
</gene>
<dbReference type="PANTHER" id="PTHR48051:SF46">
    <property type="entry name" value="LEUCINE RICH REPEAT-CONTAINING DOMAIN PROTEIN"/>
    <property type="match status" value="1"/>
</dbReference>
<dbReference type="InterPro" id="IPR050216">
    <property type="entry name" value="LRR_domain-containing"/>
</dbReference>
<keyword evidence="5" id="KW-1185">Reference proteome</keyword>
<evidence type="ECO:0000313" key="5">
    <source>
        <dbReference type="Proteomes" id="UP001204144"/>
    </source>
</evidence>
<keyword evidence="1" id="KW-0433">Leucine-rich repeat</keyword>
<dbReference type="EMBL" id="RJUF01000183">
    <property type="protein sequence ID" value="MCP9765467.1"/>
    <property type="molecule type" value="Genomic_DNA"/>
</dbReference>
<dbReference type="PROSITE" id="PS51450">
    <property type="entry name" value="LRR"/>
    <property type="match status" value="1"/>
</dbReference>
<evidence type="ECO:0000259" key="3">
    <source>
        <dbReference type="Pfam" id="PF23598"/>
    </source>
</evidence>